<dbReference type="InterPro" id="IPR039697">
    <property type="entry name" value="Alcohol_dehydrogenase_Fe"/>
</dbReference>
<dbReference type="AlphaFoldDB" id="A0A916W2D6"/>
<evidence type="ECO:0000256" key="1">
    <source>
        <dbReference type="ARBA" id="ARBA00001962"/>
    </source>
</evidence>
<comment type="catalytic activity">
    <reaction evidence="5">
        <text>a primary alcohol + NAD(+) = an aldehyde + NADH + H(+)</text>
        <dbReference type="Rhea" id="RHEA:10736"/>
        <dbReference type="ChEBI" id="CHEBI:15378"/>
        <dbReference type="ChEBI" id="CHEBI:15734"/>
        <dbReference type="ChEBI" id="CHEBI:17478"/>
        <dbReference type="ChEBI" id="CHEBI:57540"/>
        <dbReference type="ChEBI" id="CHEBI:57945"/>
        <dbReference type="EC" id="1.1.1.1"/>
    </reaction>
</comment>
<dbReference type="GO" id="GO:0004022">
    <property type="term" value="F:alcohol dehydrogenase (NAD+) activity"/>
    <property type="evidence" value="ECO:0007669"/>
    <property type="project" value="UniProtKB-EC"/>
</dbReference>
<gene>
    <name evidence="8" type="ORF">GCM10011385_12940</name>
</gene>
<reference evidence="8" key="2">
    <citation type="submission" date="2020-09" db="EMBL/GenBank/DDBJ databases">
        <authorList>
            <person name="Sun Q."/>
            <person name="Zhou Y."/>
        </authorList>
    </citation>
    <scope>NUCLEOTIDE SEQUENCE</scope>
    <source>
        <strain evidence="8">CGMCC 1.15320</strain>
    </source>
</reference>
<dbReference type="CDD" id="cd08191">
    <property type="entry name" value="Fe-ADH-like"/>
    <property type="match status" value="1"/>
</dbReference>
<reference evidence="8" key="1">
    <citation type="journal article" date="2014" name="Int. J. Syst. Evol. Microbiol.">
        <title>Complete genome sequence of Corynebacterium casei LMG S-19264T (=DSM 44701T), isolated from a smear-ripened cheese.</title>
        <authorList>
            <consortium name="US DOE Joint Genome Institute (JGI-PGF)"/>
            <person name="Walter F."/>
            <person name="Albersmeier A."/>
            <person name="Kalinowski J."/>
            <person name="Ruckert C."/>
        </authorList>
    </citation>
    <scope>NUCLEOTIDE SEQUENCE</scope>
    <source>
        <strain evidence="8">CGMCC 1.15320</strain>
    </source>
</reference>
<dbReference type="Pfam" id="PF25137">
    <property type="entry name" value="ADH_Fe_C"/>
    <property type="match status" value="1"/>
</dbReference>
<evidence type="ECO:0000256" key="2">
    <source>
        <dbReference type="ARBA" id="ARBA00007358"/>
    </source>
</evidence>
<evidence type="ECO:0000256" key="5">
    <source>
        <dbReference type="ARBA" id="ARBA00049243"/>
    </source>
</evidence>
<dbReference type="PROSITE" id="PS00913">
    <property type="entry name" value="ADH_IRON_1"/>
    <property type="match status" value="1"/>
</dbReference>
<evidence type="ECO:0000256" key="4">
    <source>
        <dbReference type="ARBA" id="ARBA00023027"/>
    </source>
</evidence>
<dbReference type="InterPro" id="IPR018211">
    <property type="entry name" value="ADH_Fe_CS"/>
</dbReference>
<sequence length="405" mass="42685">MITSTALRAPREILFGSGQRRSLGRVARRFGNRALVCTDARLAGDPIFLEMMDDLRSAGMVVQIDAGVEPDVPRDSCVRAAVPAREFNPDLVIGIGGGSCLDYAKCVALLMTHGGSPEQYYGEFKVPGPVLPIIAMPTTAGTGSEATPVAVLSDPDKIMKVGISSPYLIPQVAICDPELTLTCPPGLTAVTGADALTHAIEAFMAVRREPSPDLALERVFIGKTEMTDFFALKAISLINAGLDRACREGSDLEARTKVMMGALYAGLAFGTAGTAASHAIQYPIGALTHTAHGLGVACMMPYVMAYNRAAYGAELAEIGRAMGLDGADEGQLGELTIRHVATLFRTIGIPASLAELGLARDKLAWVGEQGLTVDRLIKNNPRPLDAASMERLLQAAYAGDLASVD</sequence>
<dbReference type="InterPro" id="IPR056798">
    <property type="entry name" value="ADH_Fe_C"/>
</dbReference>
<dbReference type="RefSeq" id="WP_188720152.1">
    <property type="nucleotide sequence ID" value="NZ_BMIF01000003.1"/>
</dbReference>
<name>A0A916W2D6_9HYPH</name>
<dbReference type="GO" id="GO:0046872">
    <property type="term" value="F:metal ion binding"/>
    <property type="evidence" value="ECO:0007669"/>
    <property type="project" value="InterPro"/>
</dbReference>
<dbReference type="Proteomes" id="UP000636264">
    <property type="component" value="Unassembled WGS sequence"/>
</dbReference>
<evidence type="ECO:0000313" key="9">
    <source>
        <dbReference type="Proteomes" id="UP000636264"/>
    </source>
</evidence>
<comment type="similarity">
    <text evidence="2">Belongs to the iron-containing alcohol dehydrogenase family.</text>
</comment>
<proteinExistence type="inferred from homology"/>
<feature type="domain" description="Fe-containing alcohol dehydrogenase-like C-terminal" evidence="7">
    <location>
        <begin position="188"/>
        <end position="397"/>
    </location>
</feature>
<comment type="caution">
    <text evidence="8">The sequence shown here is derived from an EMBL/GenBank/DDBJ whole genome shotgun (WGS) entry which is preliminary data.</text>
</comment>
<accession>A0A916W2D6</accession>
<protein>
    <submittedName>
        <fullName evidence="8">Alcohol dehydrogenase</fullName>
    </submittedName>
</protein>
<dbReference type="EMBL" id="BMIF01000003">
    <property type="protein sequence ID" value="GGA60699.1"/>
    <property type="molecule type" value="Genomic_DNA"/>
</dbReference>
<keyword evidence="3" id="KW-0560">Oxidoreductase</keyword>
<dbReference type="Gene3D" id="3.40.50.1970">
    <property type="match status" value="1"/>
</dbReference>
<dbReference type="PANTHER" id="PTHR11496">
    <property type="entry name" value="ALCOHOL DEHYDROGENASE"/>
    <property type="match status" value="1"/>
</dbReference>
<dbReference type="PANTHER" id="PTHR11496:SF102">
    <property type="entry name" value="ALCOHOL DEHYDROGENASE 4"/>
    <property type="match status" value="1"/>
</dbReference>
<keyword evidence="4" id="KW-0520">NAD</keyword>
<organism evidence="8 9">
    <name type="scientific">Nitratireductor aestuarii</name>
    <dbReference type="NCBI Taxonomy" id="1735103"/>
    <lineage>
        <taxon>Bacteria</taxon>
        <taxon>Pseudomonadati</taxon>
        <taxon>Pseudomonadota</taxon>
        <taxon>Alphaproteobacteria</taxon>
        <taxon>Hyphomicrobiales</taxon>
        <taxon>Phyllobacteriaceae</taxon>
        <taxon>Nitratireductor</taxon>
    </lineage>
</organism>
<evidence type="ECO:0000259" key="6">
    <source>
        <dbReference type="Pfam" id="PF00465"/>
    </source>
</evidence>
<dbReference type="SUPFAM" id="SSF56796">
    <property type="entry name" value="Dehydroquinate synthase-like"/>
    <property type="match status" value="1"/>
</dbReference>
<evidence type="ECO:0000259" key="7">
    <source>
        <dbReference type="Pfam" id="PF25137"/>
    </source>
</evidence>
<dbReference type="FunFam" id="3.40.50.1970:FF:000003">
    <property type="entry name" value="Alcohol dehydrogenase, iron-containing"/>
    <property type="match status" value="1"/>
</dbReference>
<dbReference type="InterPro" id="IPR001670">
    <property type="entry name" value="ADH_Fe/GldA"/>
</dbReference>
<comment type="cofactor">
    <cofactor evidence="1">
        <name>Fe cation</name>
        <dbReference type="ChEBI" id="CHEBI:24875"/>
    </cofactor>
</comment>
<keyword evidence="9" id="KW-1185">Reference proteome</keyword>
<evidence type="ECO:0000313" key="8">
    <source>
        <dbReference type="EMBL" id="GGA60699.1"/>
    </source>
</evidence>
<evidence type="ECO:0000256" key="3">
    <source>
        <dbReference type="ARBA" id="ARBA00023002"/>
    </source>
</evidence>
<feature type="domain" description="Alcohol dehydrogenase iron-type/glycerol dehydrogenase GldA" evidence="6">
    <location>
        <begin position="10"/>
        <end position="177"/>
    </location>
</feature>
<dbReference type="Pfam" id="PF00465">
    <property type="entry name" value="Fe-ADH"/>
    <property type="match status" value="1"/>
</dbReference>
<dbReference type="Gene3D" id="1.20.1090.10">
    <property type="entry name" value="Dehydroquinate synthase-like - alpha domain"/>
    <property type="match status" value="1"/>
</dbReference>